<dbReference type="GO" id="GO:0005634">
    <property type="term" value="C:nucleus"/>
    <property type="evidence" value="ECO:0007669"/>
    <property type="project" value="UniProtKB-SubCell"/>
</dbReference>
<keyword evidence="4" id="KW-0539">Nucleus</keyword>
<feature type="compositionally biased region" description="Basic and acidic residues" evidence="6">
    <location>
        <begin position="21"/>
        <end position="30"/>
    </location>
</feature>
<evidence type="ECO:0000256" key="3">
    <source>
        <dbReference type="ARBA" id="ARBA00023163"/>
    </source>
</evidence>
<comment type="subcellular location">
    <subcellularLocation>
        <location evidence="1">Nucleus</location>
    </subcellularLocation>
</comment>
<evidence type="ECO:0000256" key="4">
    <source>
        <dbReference type="ARBA" id="ARBA00023242"/>
    </source>
</evidence>
<evidence type="ECO:0000256" key="5">
    <source>
        <dbReference type="SAM" id="Coils"/>
    </source>
</evidence>
<evidence type="ECO:0000256" key="2">
    <source>
        <dbReference type="ARBA" id="ARBA00023015"/>
    </source>
</evidence>
<proteinExistence type="predicted"/>
<evidence type="ECO:0000259" key="7">
    <source>
        <dbReference type="PROSITE" id="PS50888"/>
    </source>
</evidence>
<gene>
    <name evidence="8" type="ORF">ES288_A12G269100v1</name>
</gene>
<feature type="coiled-coil region" evidence="5">
    <location>
        <begin position="52"/>
        <end position="118"/>
    </location>
</feature>
<feature type="compositionally biased region" description="Basic residues" evidence="6">
    <location>
        <begin position="1"/>
        <end position="20"/>
    </location>
</feature>
<accession>A0A5D2EEA7</accession>
<dbReference type="Proteomes" id="UP000323506">
    <property type="component" value="Chromosome A12"/>
</dbReference>
<protein>
    <recommendedName>
        <fullName evidence="7">BHLH domain-containing protein</fullName>
    </recommendedName>
</protein>
<dbReference type="PROSITE" id="PS50888">
    <property type="entry name" value="BHLH"/>
    <property type="match status" value="1"/>
</dbReference>
<dbReference type="EMBL" id="CM017699">
    <property type="protein sequence ID" value="TYG91525.1"/>
    <property type="molecule type" value="Genomic_DNA"/>
</dbReference>
<keyword evidence="3" id="KW-0804">Transcription</keyword>
<keyword evidence="9" id="KW-1185">Reference proteome</keyword>
<evidence type="ECO:0000256" key="1">
    <source>
        <dbReference type="ARBA" id="ARBA00004123"/>
    </source>
</evidence>
<feature type="domain" description="BHLH" evidence="7">
    <location>
        <begin position="36"/>
        <end position="104"/>
    </location>
</feature>
<sequence>MKENWKKKKTEHTPKKKKVKPTRESMDTSRRQLTPAQRSAKIERDRRRRRERNMEFERLQKAETELQALTAAQRNENSCLRHRNERLNDMVSILENIIQQLREQNRELQQKNLGLEQTMKLTHGFHLINVKAPMKKFLTISLLLKVQGVLKAVFQMPRGFPIY</sequence>
<dbReference type="InterPro" id="IPR011598">
    <property type="entry name" value="bHLH_dom"/>
</dbReference>
<evidence type="ECO:0000256" key="6">
    <source>
        <dbReference type="SAM" id="MobiDB-lite"/>
    </source>
</evidence>
<evidence type="ECO:0000313" key="8">
    <source>
        <dbReference type="EMBL" id="TYG91525.1"/>
    </source>
</evidence>
<evidence type="ECO:0000313" key="9">
    <source>
        <dbReference type="Proteomes" id="UP000323506"/>
    </source>
</evidence>
<dbReference type="AlphaFoldDB" id="A0A5D2EEA7"/>
<dbReference type="GO" id="GO:0046983">
    <property type="term" value="F:protein dimerization activity"/>
    <property type="evidence" value="ECO:0007669"/>
    <property type="project" value="InterPro"/>
</dbReference>
<keyword evidence="2" id="KW-0805">Transcription regulation</keyword>
<organism evidence="8 9">
    <name type="scientific">Gossypium darwinii</name>
    <name type="common">Darwin's cotton</name>
    <name type="synonym">Gossypium barbadense var. darwinii</name>
    <dbReference type="NCBI Taxonomy" id="34276"/>
    <lineage>
        <taxon>Eukaryota</taxon>
        <taxon>Viridiplantae</taxon>
        <taxon>Streptophyta</taxon>
        <taxon>Embryophyta</taxon>
        <taxon>Tracheophyta</taxon>
        <taxon>Spermatophyta</taxon>
        <taxon>Magnoliopsida</taxon>
        <taxon>eudicotyledons</taxon>
        <taxon>Gunneridae</taxon>
        <taxon>Pentapetalae</taxon>
        <taxon>rosids</taxon>
        <taxon>malvids</taxon>
        <taxon>Malvales</taxon>
        <taxon>Malvaceae</taxon>
        <taxon>Malvoideae</taxon>
        <taxon>Gossypium</taxon>
    </lineage>
</organism>
<feature type="region of interest" description="Disordered" evidence="6">
    <location>
        <begin position="1"/>
        <end position="52"/>
    </location>
</feature>
<keyword evidence="5" id="KW-0175">Coiled coil</keyword>
<name>A0A5D2EEA7_GOSDA</name>
<reference evidence="8 9" key="1">
    <citation type="submission" date="2019-06" db="EMBL/GenBank/DDBJ databases">
        <title>WGS assembly of Gossypium darwinii.</title>
        <authorList>
            <person name="Chen Z.J."/>
            <person name="Sreedasyam A."/>
            <person name="Ando A."/>
            <person name="Song Q."/>
            <person name="De L."/>
            <person name="Hulse-Kemp A."/>
            <person name="Ding M."/>
            <person name="Ye W."/>
            <person name="Kirkbride R."/>
            <person name="Jenkins J."/>
            <person name="Plott C."/>
            <person name="Lovell J."/>
            <person name="Lin Y.-M."/>
            <person name="Vaughn R."/>
            <person name="Liu B."/>
            <person name="Li W."/>
            <person name="Simpson S."/>
            <person name="Scheffler B."/>
            <person name="Saski C."/>
            <person name="Grover C."/>
            <person name="Hu G."/>
            <person name="Conover J."/>
            <person name="Carlson J."/>
            <person name="Shu S."/>
            <person name="Boston L."/>
            <person name="Williams M."/>
            <person name="Peterson D."/>
            <person name="Mcgee K."/>
            <person name="Jones D."/>
            <person name="Wendel J."/>
            <person name="Stelly D."/>
            <person name="Grimwood J."/>
            <person name="Schmutz J."/>
        </authorList>
    </citation>
    <scope>NUCLEOTIDE SEQUENCE [LARGE SCALE GENOMIC DNA]</scope>
    <source>
        <strain evidence="8">1808015.09</strain>
    </source>
</reference>